<evidence type="ECO:0000313" key="10">
    <source>
        <dbReference type="EMBL" id="MBP2325909.1"/>
    </source>
</evidence>
<keyword evidence="2" id="KW-0808">Transferase</keyword>
<keyword evidence="5" id="KW-0012">Acyltransferase</keyword>
<evidence type="ECO:0000313" key="11">
    <source>
        <dbReference type="Proteomes" id="UP001519332"/>
    </source>
</evidence>
<keyword evidence="10" id="KW-0449">Lipoprotein</keyword>
<dbReference type="InterPro" id="IPR050979">
    <property type="entry name" value="LD-transpeptidase"/>
</dbReference>
<keyword evidence="6 7" id="KW-0961">Cell wall biogenesis/degradation</keyword>
<keyword evidence="3 7" id="KW-0133">Cell shape</keyword>
<evidence type="ECO:0000256" key="4">
    <source>
        <dbReference type="ARBA" id="ARBA00022984"/>
    </source>
</evidence>
<proteinExistence type="predicted"/>
<feature type="active site" description="Nucleophile" evidence="7">
    <location>
        <position position="332"/>
    </location>
</feature>
<organism evidence="10 11">
    <name type="scientific">Kibdelosporangium banguiense</name>
    <dbReference type="NCBI Taxonomy" id="1365924"/>
    <lineage>
        <taxon>Bacteria</taxon>
        <taxon>Bacillati</taxon>
        <taxon>Actinomycetota</taxon>
        <taxon>Actinomycetes</taxon>
        <taxon>Pseudonocardiales</taxon>
        <taxon>Pseudonocardiaceae</taxon>
        <taxon>Kibdelosporangium</taxon>
    </lineage>
</organism>
<accession>A0ABS4TNC1</accession>
<feature type="region of interest" description="Disordered" evidence="8">
    <location>
        <begin position="17"/>
        <end position="39"/>
    </location>
</feature>
<evidence type="ECO:0000256" key="3">
    <source>
        <dbReference type="ARBA" id="ARBA00022960"/>
    </source>
</evidence>
<feature type="domain" description="L,D-TPase catalytic" evidence="9">
    <location>
        <begin position="235"/>
        <end position="356"/>
    </location>
</feature>
<dbReference type="InterPro" id="IPR005490">
    <property type="entry name" value="LD_TPept_cat_dom"/>
</dbReference>
<dbReference type="CDD" id="cd13432">
    <property type="entry name" value="LDT_IgD_like_2"/>
    <property type="match status" value="1"/>
</dbReference>
<dbReference type="PANTHER" id="PTHR30582:SF2">
    <property type="entry name" value="L,D-TRANSPEPTIDASE YCIB-RELATED"/>
    <property type="match status" value="1"/>
</dbReference>
<comment type="caution">
    <text evidence="10">The sequence shown here is derived from an EMBL/GenBank/DDBJ whole genome shotgun (WGS) entry which is preliminary data.</text>
</comment>
<dbReference type="PROSITE" id="PS52029">
    <property type="entry name" value="LD_TPASE"/>
    <property type="match status" value="1"/>
</dbReference>
<dbReference type="SUPFAM" id="SSF141523">
    <property type="entry name" value="L,D-transpeptidase catalytic domain-like"/>
    <property type="match status" value="1"/>
</dbReference>
<evidence type="ECO:0000259" key="9">
    <source>
        <dbReference type="PROSITE" id="PS52029"/>
    </source>
</evidence>
<evidence type="ECO:0000256" key="7">
    <source>
        <dbReference type="PROSITE-ProRule" id="PRU01373"/>
    </source>
</evidence>
<sequence length="385" mass="40833">MALLLASVLAITGCSGENEGAAPAGKADSKSNGSTASAPAAKIVADPAVDAKDVPVLQPVKISVSDGKLTEVVVNDPEGKPVAGDTTADKLSWANSQRLDYGKTYTYAAKAMGADNKPAELKGSFSTVKPAKTIRATVNPADGQTVGVGMPISVNFPDDAPKDRAAAEKALKIETTPQVEGSWAWVSANKADWRPKEYWPAGTKVKVSASLYGVNYGNGYGRADVTSEFSIGRKQVLKVNTPDHSLKVYRNGALTATYPSSNGKDSNPDLNTPNGTLIVMSKEPVGDFSNPAYGYTNVKKKWAMRISNHGEYLHENEENAANIGKANTSHGCVNLFEKDAKALFDTTLIGDPVEVTGSKVAMPTTSEVNDWLFSWEKWTGMSALK</sequence>
<dbReference type="Gene3D" id="2.40.440.10">
    <property type="entry name" value="L,D-transpeptidase catalytic domain-like"/>
    <property type="match status" value="1"/>
</dbReference>
<evidence type="ECO:0000256" key="5">
    <source>
        <dbReference type="ARBA" id="ARBA00023315"/>
    </source>
</evidence>
<feature type="active site" description="Proton donor/acceptor" evidence="7">
    <location>
        <position position="314"/>
    </location>
</feature>
<keyword evidence="11" id="KW-1185">Reference proteome</keyword>
<evidence type="ECO:0000256" key="2">
    <source>
        <dbReference type="ARBA" id="ARBA00022679"/>
    </source>
</evidence>
<dbReference type="Pfam" id="PF03734">
    <property type="entry name" value="YkuD"/>
    <property type="match status" value="1"/>
</dbReference>
<protein>
    <submittedName>
        <fullName evidence="10">Lipoprotein-anchoring transpeptidase ErfK/SrfK</fullName>
    </submittedName>
</protein>
<comment type="pathway">
    <text evidence="1 7">Cell wall biogenesis; peptidoglycan biosynthesis.</text>
</comment>
<dbReference type="RefSeq" id="WP_209643041.1">
    <property type="nucleotide sequence ID" value="NZ_JAGINW010000001.1"/>
</dbReference>
<keyword evidence="4 7" id="KW-0573">Peptidoglycan synthesis</keyword>
<evidence type="ECO:0000256" key="6">
    <source>
        <dbReference type="ARBA" id="ARBA00023316"/>
    </source>
</evidence>
<dbReference type="InterPro" id="IPR038063">
    <property type="entry name" value="Transpep_catalytic_dom"/>
</dbReference>
<evidence type="ECO:0000256" key="8">
    <source>
        <dbReference type="SAM" id="MobiDB-lite"/>
    </source>
</evidence>
<dbReference type="PANTHER" id="PTHR30582">
    <property type="entry name" value="L,D-TRANSPEPTIDASE"/>
    <property type="match status" value="1"/>
</dbReference>
<reference evidence="10 11" key="1">
    <citation type="submission" date="2021-03" db="EMBL/GenBank/DDBJ databases">
        <title>Sequencing the genomes of 1000 actinobacteria strains.</title>
        <authorList>
            <person name="Klenk H.-P."/>
        </authorList>
    </citation>
    <scope>NUCLEOTIDE SEQUENCE [LARGE SCALE GENOMIC DNA]</scope>
    <source>
        <strain evidence="10 11">DSM 46670</strain>
    </source>
</reference>
<gene>
    <name evidence="10" type="ORF">JOF56_006294</name>
</gene>
<evidence type="ECO:0000256" key="1">
    <source>
        <dbReference type="ARBA" id="ARBA00004752"/>
    </source>
</evidence>
<dbReference type="EMBL" id="JAGINW010000001">
    <property type="protein sequence ID" value="MBP2325909.1"/>
    <property type="molecule type" value="Genomic_DNA"/>
</dbReference>
<dbReference type="InterPro" id="IPR041280">
    <property type="entry name" value="Big_10"/>
</dbReference>
<dbReference type="Pfam" id="PF17964">
    <property type="entry name" value="Big_10"/>
    <property type="match status" value="1"/>
</dbReference>
<dbReference type="Gene3D" id="2.60.40.3710">
    <property type="match status" value="1"/>
</dbReference>
<dbReference type="Proteomes" id="UP001519332">
    <property type="component" value="Unassembled WGS sequence"/>
</dbReference>
<dbReference type="Gene3D" id="2.60.40.3780">
    <property type="match status" value="1"/>
</dbReference>
<dbReference type="CDD" id="cd16913">
    <property type="entry name" value="YkuD_like"/>
    <property type="match status" value="1"/>
</dbReference>
<name>A0ABS4TNC1_9PSEU</name>